<keyword evidence="14" id="KW-0653">Protein transport</keyword>
<dbReference type="GO" id="GO:0016558">
    <property type="term" value="P:protein import into peroxisome matrix"/>
    <property type="evidence" value="ECO:0007669"/>
    <property type="project" value="InterPro"/>
</dbReference>
<evidence type="ECO:0000256" key="16">
    <source>
        <dbReference type="ARBA" id="ARBA00023136"/>
    </source>
</evidence>
<keyword evidence="11 18" id="KW-0863">Zinc-finger</keyword>
<sequence length="533" mass="58346">MKAPGIGAMEARPLPFAHPADLLRADQKDELCRGELQRKVLEASEELLGRRAPDWQEPLRVLSEAAYASATAASGSSLGEEYSELLLVDRRLRPAAAWRRLAAPALGALSAWLMPRWEWAPLLLRLHLALFYLFGRFRHLPERLLGLRALSLAERPYRSFSYRPLGVLLLAQVLGQALAKLQRRSAAADSGGLLGAAAVRTACGPAPKLRLARGSPLCNICFCPAEHVTATSCGHLFCWDCIASWCAIKASCPLCRASCPPQKLLPLLHYEANVRAFRADFGFAFEAFEDAVRASHGCSTVDVEEAEIEDSPALADTRLGKNFQLAAEVVEAHMRAVAIMGSLRGGDAMKSMLLWFPQEDVILAFRKLYPAEWRQRLAEGKQHGAYNHKASIPPLVGYGLDPDAHLSSSLQWTAAATPLEVLPTLDDDLWYAASMVMDNHNLKERRRASIGAIKELKRRITNQYGGSSRASASLLSAFDVLEAFERLIDPFVSGARRARRVYAGDPSTLSAEAATGRVQAGPLPRKRSACPLP</sequence>
<keyword evidence="12" id="KW-0833">Ubl conjugation pathway</keyword>
<dbReference type="EMBL" id="CAUJNA010001502">
    <property type="protein sequence ID" value="CAJ1387335.1"/>
    <property type="molecule type" value="Genomic_DNA"/>
</dbReference>
<evidence type="ECO:0000259" key="19">
    <source>
        <dbReference type="PROSITE" id="PS50089"/>
    </source>
</evidence>
<evidence type="ECO:0000256" key="11">
    <source>
        <dbReference type="ARBA" id="ARBA00022771"/>
    </source>
</evidence>
<evidence type="ECO:0000256" key="9">
    <source>
        <dbReference type="ARBA" id="ARBA00022692"/>
    </source>
</evidence>
<keyword evidence="13" id="KW-0862">Zinc</keyword>
<keyword evidence="7" id="KW-0962">Peroxisome biogenesis</keyword>
<comment type="caution">
    <text evidence="20">The sequence shown here is derived from an EMBL/GenBank/DDBJ whole genome shotgun (WGS) entry which is preliminary data.</text>
</comment>
<evidence type="ECO:0000256" key="18">
    <source>
        <dbReference type="PROSITE-ProRule" id="PRU00175"/>
    </source>
</evidence>
<evidence type="ECO:0000256" key="5">
    <source>
        <dbReference type="ARBA" id="ARBA00012483"/>
    </source>
</evidence>
<keyword evidence="8" id="KW-0808">Transferase</keyword>
<feature type="domain" description="RING-type" evidence="19">
    <location>
        <begin position="218"/>
        <end position="256"/>
    </location>
</feature>
<evidence type="ECO:0000256" key="4">
    <source>
        <dbReference type="ARBA" id="ARBA00008704"/>
    </source>
</evidence>
<evidence type="ECO:0000256" key="2">
    <source>
        <dbReference type="ARBA" id="ARBA00004585"/>
    </source>
</evidence>
<evidence type="ECO:0000256" key="6">
    <source>
        <dbReference type="ARBA" id="ARBA00022448"/>
    </source>
</evidence>
<evidence type="ECO:0000256" key="15">
    <source>
        <dbReference type="ARBA" id="ARBA00022989"/>
    </source>
</evidence>
<evidence type="ECO:0000256" key="3">
    <source>
        <dbReference type="ARBA" id="ARBA00004906"/>
    </source>
</evidence>
<organism evidence="20 21">
    <name type="scientific">Effrenium voratum</name>
    <dbReference type="NCBI Taxonomy" id="2562239"/>
    <lineage>
        <taxon>Eukaryota</taxon>
        <taxon>Sar</taxon>
        <taxon>Alveolata</taxon>
        <taxon>Dinophyceae</taxon>
        <taxon>Suessiales</taxon>
        <taxon>Symbiodiniaceae</taxon>
        <taxon>Effrenium</taxon>
    </lineage>
</organism>
<dbReference type="PROSITE" id="PS50089">
    <property type="entry name" value="ZF_RING_2"/>
    <property type="match status" value="1"/>
</dbReference>
<evidence type="ECO:0000256" key="8">
    <source>
        <dbReference type="ARBA" id="ARBA00022679"/>
    </source>
</evidence>
<comment type="catalytic activity">
    <reaction evidence="1">
        <text>S-ubiquitinyl-[E2 ubiquitin-conjugating enzyme]-L-cysteine + [acceptor protein]-L-lysine = [E2 ubiquitin-conjugating enzyme]-L-cysteine + N(6)-ubiquitinyl-[acceptor protein]-L-lysine.</text>
        <dbReference type="EC" id="2.3.2.27"/>
    </reaction>
</comment>
<name>A0AA36IJ67_9DINO</name>
<dbReference type="InterPro" id="IPR017907">
    <property type="entry name" value="Znf_RING_CS"/>
</dbReference>
<dbReference type="GO" id="GO:0061630">
    <property type="term" value="F:ubiquitin protein ligase activity"/>
    <property type="evidence" value="ECO:0007669"/>
    <property type="project" value="UniProtKB-EC"/>
</dbReference>
<keyword evidence="21" id="KW-1185">Reference proteome</keyword>
<dbReference type="PANTHER" id="PTHR23350">
    <property type="entry name" value="PEROXISOME ASSEMBLY PROTEIN 10"/>
    <property type="match status" value="1"/>
</dbReference>
<dbReference type="Proteomes" id="UP001178507">
    <property type="component" value="Unassembled WGS sequence"/>
</dbReference>
<evidence type="ECO:0000256" key="12">
    <source>
        <dbReference type="ARBA" id="ARBA00022786"/>
    </source>
</evidence>
<evidence type="ECO:0000256" key="14">
    <source>
        <dbReference type="ARBA" id="ARBA00022927"/>
    </source>
</evidence>
<dbReference type="InterPro" id="IPR025654">
    <property type="entry name" value="PEX2/10"/>
</dbReference>
<evidence type="ECO:0000313" key="21">
    <source>
        <dbReference type="Proteomes" id="UP001178507"/>
    </source>
</evidence>
<comment type="similarity">
    <text evidence="4">Belongs to the pex2/pex10/pex12 family.</text>
</comment>
<keyword evidence="6" id="KW-0813">Transport</keyword>
<accession>A0AA36IJ67</accession>
<dbReference type="PROSITE" id="PS00518">
    <property type="entry name" value="ZF_RING_1"/>
    <property type="match status" value="1"/>
</dbReference>
<dbReference type="SMART" id="SM00184">
    <property type="entry name" value="RING"/>
    <property type="match status" value="1"/>
</dbReference>
<evidence type="ECO:0000313" key="20">
    <source>
        <dbReference type="EMBL" id="CAJ1387335.1"/>
    </source>
</evidence>
<keyword evidence="16" id="KW-0472">Membrane</keyword>
<evidence type="ECO:0000256" key="1">
    <source>
        <dbReference type="ARBA" id="ARBA00000900"/>
    </source>
</evidence>
<dbReference type="Pfam" id="PF04757">
    <property type="entry name" value="Pex2_Pex12"/>
    <property type="match status" value="1"/>
</dbReference>
<dbReference type="EC" id="2.3.2.27" evidence="5"/>
<dbReference type="GO" id="GO:0005778">
    <property type="term" value="C:peroxisomal membrane"/>
    <property type="evidence" value="ECO:0007669"/>
    <property type="project" value="UniProtKB-SubCell"/>
</dbReference>
<dbReference type="InterPro" id="IPR006845">
    <property type="entry name" value="Pex_N"/>
</dbReference>
<dbReference type="SUPFAM" id="SSF57850">
    <property type="entry name" value="RING/U-box"/>
    <property type="match status" value="1"/>
</dbReference>
<keyword evidence="15" id="KW-1133">Transmembrane helix</keyword>
<comment type="pathway">
    <text evidence="3">Protein modification; protein ubiquitination.</text>
</comment>
<protein>
    <recommendedName>
        <fullName evidence="5">RING-type E3 ubiquitin transferase</fullName>
        <ecNumber evidence="5">2.3.2.27</ecNumber>
    </recommendedName>
</protein>
<keyword evidence="17" id="KW-0576">Peroxisome</keyword>
<dbReference type="InterPro" id="IPR001841">
    <property type="entry name" value="Znf_RING"/>
</dbReference>
<keyword evidence="10" id="KW-0479">Metal-binding</keyword>
<dbReference type="CDD" id="cd16527">
    <property type="entry name" value="RING-HC_PEX10"/>
    <property type="match status" value="1"/>
</dbReference>
<comment type="subcellular location">
    <subcellularLocation>
        <location evidence="2">Peroxisome membrane</location>
        <topology evidence="2">Multi-pass membrane protein</topology>
    </subcellularLocation>
</comment>
<proteinExistence type="inferred from homology"/>
<keyword evidence="9" id="KW-0812">Transmembrane</keyword>
<dbReference type="InterPro" id="IPR013083">
    <property type="entry name" value="Znf_RING/FYVE/PHD"/>
</dbReference>
<evidence type="ECO:0000256" key="10">
    <source>
        <dbReference type="ARBA" id="ARBA00022723"/>
    </source>
</evidence>
<dbReference type="GO" id="GO:0008270">
    <property type="term" value="F:zinc ion binding"/>
    <property type="evidence" value="ECO:0007669"/>
    <property type="project" value="UniProtKB-KW"/>
</dbReference>
<dbReference type="AlphaFoldDB" id="A0AA36IJ67"/>
<evidence type="ECO:0000256" key="17">
    <source>
        <dbReference type="ARBA" id="ARBA00023140"/>
    </source>
</evidence>
<evidence type="ECO:0000256" key="7">
    <source>
        <dbReference type="ARBA" id="ARBA00022593"/>
    </source>
</evidence>
<dbReference type="Gene3D" id="3.30.40.10">
    <property type="entry name" value="Zinc/RING finger domain, C3HC4 (zinc finger)"/>
    <property type="match status" value="1"/>
</dbReference>
<dbReference type="Pfam" id="PF13639">
    <property type="entry name" value="zf-RING_2"/>
    <property type="match status" value="1"/>
</dbReference>
<gene>
    <name evidence="20" type="ORF">EVOR1521_LOCUS13439</name>
</gene>
<dbReference type="PANTHER" id="PTHR23350:SF0">
    <property type="entry name" value="PEROXISOME BIOGENESIS FACTOR 10"/>
    <property type="match status" value="1"/>
</dbReference>
<reference evidence="20" key="1">
    <citation type="submission" date="2023-08" db="EMBL/GenBank/DDBJ databases">
        <authorList>
            <person name="Chen Y."/>
            <person name="Shah S."/>
            <person name="Dougan E. K."/>
            <person name="Thang M."/>
            <person name="Chan C."/>
        </authorList>
    </citation>
    <scope>NUCLEOTIDE SEQUENCE</scope>
</reference>
<evidence type="ECO:0000256" key="13">
    <source>
        <dbReference type="ARBA" id="ARBA00022833"/>
    </source>
</evidence>